<dbReference type="GeneID" id="25405745"/>
<protein>
    <recommendedName>
        <fullName evidence="7">Molybdate/tungstate import ATP-binding protein WtpC</fullName>
        <ecNumber evidence="6">7.3.2.6</ecNumber>
    </recommendedName>
</protein>
<dbReference type="Gene3D" id="3.40.50.300">
    <property type="entry name" value="P-loop containing nucleotide triphosphate hydrolases"/>
    <property type="match status" value="1"/>
</dbReference>
<dbReference type="InterPro" id="IPR017871">
    <property type="entry name" value="ABC_transporter-like_CS"/>
</dbReference>
<keyword evidence="1" id="KW-0813">Transport</keyword>
<dbReference type="InterPro" id="IPR008995">
    <property type="entry name" value="Mo/tungstate-bd_C_term_dom"/>
</dbReference>
<comment type="subunit">
    <text evidence="5">The complex is composed of two ATP-binding proteins (WtpC), two transmembrane proteins (WtpB) and a solute-binding protein (WtpA).</text>
</comment>
<dbReference type="GeneID" id="16573869"/>
<evidence type="ECO:0000313" key="11">
    <source>
        <dbReference type="Proteomes" id="UP000266720"/>
    </source>
</evidence>
<dbReference type="AlphaFoldDB" id="A0A3G1A5S2"/>
<dbReference type="Pfam" id="PF00005">
    <property type="entry name" value="ABC_tran"/>
    <property type="match status" value="1"/>
</dbReference>
<dbReference type="STRING" id="697581.TCARB_0287"/>
<evidence type="ECO:0000256" key="1">
    <source>
        <dbReference type="ARBA" id="ARBA00022448"/>
    </source>
</evidence>
<dbReference type="SMART" id="SM00382">
    <property type="entry name" value="AAA"/>
    <property type="match status" value="1"/>
</dbReference>
<dbReference type="GO" id="GO:1902495">
    <property type="term" value="C:transmembrane transporter complex"/>
    <property type="evidence" value="ECO:0007669"/>
    <property type="project" value="UniProtKB-ARBA"/>
</dbReference>
<feature type="domain" description="ABC transporter" evidence="9">
    <location>
        <begin position="7"/>
        <end position="242"/>
    </location>
</feature>
<reference evidence="11" key="1">
    <citation type="book" date="2010" name="EXTREMOPHILES" publisher="0:0-0">
        <title>Complete genome sequences of ten hyperthermophilic archaea reveal their metabolic capabilities and possible ecological roles.</title>
        <editorList>
            <person name="?"/>
        </editorList>
        <authorList>
            <person name="Ravin N.V."/>
            <person name="Mardanov A.V."/>
            <person name="Bonch-Osmolovskaya E.A."/>
            <person name="Skryabin K.G."/>
        </authorList>
    </citation>
    <scope>NUCLEOTIDE SEQUENCE [LARGE SCALE GENOMIC DNA]</scope>
    <source>
        <strain evidence="11">1505</strain>
    </source>
</reference>
<evidence type="ECO:0000256" key="5">
    <source>
        <dbReference type="ARBA" id="ARBA00038781"/>
    </source>
</evidence>
<dbReference type="PROSITE" id="PS50893">
    <property type="entry name" value="ABC_TRANSPORTER_2"/>
    <property type="match status" value="1"/>
</dbReference>
<accession>A0A3G1A5S2</accession>
<evidence type="ECO:0000256" key="3">
    <source>
        <dbReference type="ARBA" id="ARBA00022840"/>
    </source>
</evidence>
<comment type="similarity">
    <text evidence="4">Belongs to the ABC transporter superfamily. Sulfate/tungstate importer (TC 3.A.1.6) family.</text>
</comment>
<evidence type="ECO:0000256" key="6">
    <source>
        <dbReference type="ARBA" id="ARBA00039025"/>
    </source>
</evidence>
<dbReference type="SUPFAM" id="SSF52540">
    <property type="entry name" value="P-loop containing nucleoside triphosphate hydrolases"/>
    <property type="match status" value="1"/>
</dbReference>
<evidence type="ECO:0000256" key="2">
    <source>
        <dbReference type="ARBA" id="ARBA00022741"/>
    </source>
</evidence>
<dbReference type="EMBL" id="CP007493">
    <property type="protein sequence ID" value="AJB41363.1"/>
    <property type="molecule type" value="Genomic_DNA"/>
</dbReference>
<evidence type="ECO:0000256" key="8">
    <source>
        <dbReference type="ARBA" id="ARBA00047936"/>
    </source>
</evidence>
<name>A0A3G1A5S2_9CREN</name>
<gene>
    <name evidence="10" type="ORF">TCARB_0287</name>
</gene>
<comment type="catalytic activity">
    <reaction evidence="8">
        <text>tungstate(in) + ATP + H2O = tungstate(out) + ADP + phosphate + H(+)</text>
        <dbReference type="Rhea" id="RHEA:35027"/>
        <dbReference type="ChEBI" id="CHEBI:15377"/>
        <dbReference type="ChEBI" id="CHEBI:15378"/>
        <dbReference type="ChEBI" id="CHEBI:30616"/>
        <dbReference type="ChEBI" id="CHEBI:43474"/>
        <dbReference type="ChEBI" id="CHEBI:46502"/>
        <dbReference type="ChEBI" id="CHEBI:456216"/>
        <dbReference type="EC" id="7.3.2.6"/>
    </reaction>
</comment>
<dbReference type="InterPro" id="IPR050093">
    <property type="entry name" value="ABC_SmlMolc_Importer"/>
</dbReference>
<dbReference type="KEGG" id="tcb:TCARB_0287"/>
<dbReference type="Gene3D" id="2.40.50.100">
    <property type="match status" value="1"/>
</dbReference>
<proteinExistence type="inferred from homology"/>
<dbReference type="PROSITE" id="PS00211">
    <property type="entry name" value="ABC_TRANSPORTER_1"/>
    <property type="match status" value="1"/>
</dbReference>
<evidence type="ECO:0000256" key="4">
    <source>
        <dbReference type="ARBA" id="ARBA00038307"/>
    </source>
</evidence>
<dbReference type="GO" id="GO:0016887">
    <property type="term" value="F:ATP hydrolysis activity"/>
    <property type="evidence" value="ECO:0007669"/>
    <property type="project" value="InterPro"/>
</dbReference>
<dbReference type="PANTHER" id="PTHR42781:SF4">
    <property type="entry name" value="SPERMIDINE_PUTRESCINE IMPORT ATP-BINDING PROTEIN POTA"/>
    <property type="match status" value="1"/>
</dbReference>
<evidence type="ECO:0000313" key="10">
    <source>
        <dbReference type="EMBL" id="AJB41363.1"/>
    </source>
</evidence>
<keyword evidence="3" id="KW-0067">ATP-binding</keyword>
<organism evidence="10 11">
    <name type="scientific">Thermofilum adornatum 1505</name>
    <dbReference type="NCBI Taxonomy" id="697581"/>
    <lineage>
        <taxon>Archaea</taxon>
        <taxon>Thermoproteota</taxon>
        <taxon>Thermoprotei</taxon>
        <taxon>Thermofilales</taxon>
        <taxon>Thermofilaceae</taxon>
        <taxon>Thermofilum</taxon>
    </lineage>
</organism>
<dbReference type="SUPFAM" id="SSF50331">
    <property type="entry name" value="MOP-like"/>
    <property type="match status" value="1"/>
</dbReference>
<dbReference type="EC" id="7.3.2.6" evidence="6"/>
<dbReference type="FunFam" id="3.40.50.300:FF:000042">
    <property type="entry name" value="Maltose/maltodextrin ABC transporter, ATP-binding protein"/>
    <property type="match status" value="1"/>
</dbReference>
<dbReference type="Proteomes" id="UP000266720">
    <property type="component" value="Chromosome"/>
</dbReference>
<dbReference type="GO" id="GO:0005524">
    <property type="term" value="F:ATP binding"/>
    <property type="evidence" value="ECO:0007669"/>
    <property type="project" value="UniProtKB-KW"/>
</dbReference>
<dbReference type="InterPro" id="IPR027417">
    <property type="entry name" value="P-loop_NTPase"/>
</dbReference>
<dbReference type="GO" id="GO:1901238">
    <property type="term" value="F:ABC-type tungstate transporter activity"/>
    <property type="evidence" value="ECO:0007669"/>
    <property type="project" value="UniProtKB-EC"/>
</dbReference>
<dbReference type="PANTHER" id="PTHR42781">
    <property type="entry name" value="SPERMIDINE/PUTRESCINE IMPORT ATP-BINDING PROTEIN POTA"/>
    <property type="match status" value="1"/>
</dbReference>
<dbReference type="InterPro" id="IPR003593">
    <property type="entry name" value="AAA+_ATPase"/>
</dbReference>
<keyword evidence="2" id="KW-0547">Nucleotide-binding</keyword>
<dbReference type="InterPro" id="IPR003439">
    <property type="entry name" value="ABC_transporter-like_ATP-bd"/>
</dbReference>
<evidence type="ECO:0000259" key="9">
    <source>
        <dbReference type="PROSITE" id="PS50893"/>
    </source>
</evidence>
<evidence type="ECO:0000256" key="7">
    <source>
        <dbReference type="ARBA" id="ARBA00041133"/>
    </source>
</evidence>
<sequence>MSRGVEVRIRDVSKTYLDRGRTDALRGVSLTINRGELFTILGPSGCGKTTLLRIIAGLLLPDRGRIFFDDEDVTYKPTYERDIGMVFQDLALFPHLTVYKNVAFGLEVTGRPKDYIERKVREVLELVRLPYEVYAHRKIQQLSGGQQQRVALARALARDPKVLLLDEPFSHLDYKVRLELIRELKRLQRETGVTTIYVTHDQNEAMMLSDRLAVIRDGVVQQVGTPDEVYRRPANMFVATFLGEANVVRARAVDGVVELKNSKIDLSTVSERFRGYTGDVWIFVRPEHLTFSPFSNGKYASLKLSVVDKVFLGPLTKVILDGYGDLSLEALVPSYEAQKLQEKKEVEVFISLDDLVLFSEEA</sequence>
<dbReference type="RefSeq" id="WP_020962872.1">
    <property type="nucleotide sequence ID" value="NZ_CP007493.1"/>
</dbReference>
<dbReference type="GO" id="GO:0005886">
    <property type="term" value="C:plasma membrane"/>
    <property type="evidence" value="ECO:0007669"/>
    <property type="project" value="UniProtKB-ARBA"/>
</dbReference>